<dbReference type="RefSeq" id="WP_262846430.1">
    <property type="nucleotide sequence ID" value="NZ_JANZYP010000046.1"/>
</dbReference>
<proteinExistence type="predicted"/>
<reference evidence="3" key="1">
    <citation type="journal article" date="2019" name="Int. J. Syst. Evol. Microbiol.">
        <title>The Global Catalogue of Microorganisms (GCM) 10K type strain sequencing project: providing services to taxonomists for standard genome sequencing and annotation.</title>
        <authorList>
            <consortium name="The Broad Institute Genomics Platform"/>
            <consortium name="The Broad Institute Genome Sequencing Center for Infectious Disease"/>
            <person name="Wu L."/>
            <person name="Ma J."/>
        </authorList>
    </citation>
    <scope>NUCLEOTIDE SEQUENCE [LARGE SCALE GENOMIC DNA]</scope>
    <source>
        <strain evidence="3">CCUG 49560</strain>
    </source>
</reference>
<sequence>MADTGPEALERDIERTRAELAYTVDAIVDRVSPKRVAERGVAKVKANAGELVAAARDLVAGHPPRHAELRAYGGEPAAYGEDDGWQDDFPARNLAPILIGVGAIVVVGALIAIRRRRTR</sequence>
<keyword evidence="1" id="KW-0812">Transmembrane</keyword>
<dbReference type="Proteomes" id="UP001595891">
    <property type="component" value="Unassembled WGS sequence"/>
</dbReference>
<evidence type="ECO:0000313" key="3">
    <source>
        <dbReference type="Proteomes" id="UP001595891"/>
    </source>
</evidence>
<keyword evidence="3" id="KW-1185">Reference proteome</keyword>
<dbReference type="InterPro" id="IPR022062">
    <property type="entry name" value="DUF3618"/>
</dbReference>
<accession>A0ABV9EKH7</accession>
<evidence type="ECO:0000256" key="1">
    <source>
        <dbReference type="SAM" id="Phobius"/>
    </source>
</evidence>
<evidence type="ECO:0000313" key="2">
    <source>
        <dbReference type="EMBL" id="MFC4589303.1"/>
    </source>
</evidence>
<organism evidence="2 3">
    <name type="scientific">Sphaerisporangium corydalis</name>
    <dbReference type="NCBI Taxonomy" id="1441875"/>
    <lineage>
        <taxon>Bacteria</taxon>
        <taxon>Bacillati</taxon>
        <taxon>Actinomycetota</taxon>
        <taxon>Actinomycetes</taxon>
        <taxon>Streptosporangiales</taxon>
        <taxon>Streptosporangiaceae</taxon>
        <taxon>Sphaerisporangium</taxon>
    </lineage>
</organism>
<keyword evidence="1" id="KW-0472">Membrane</keyword>
<protein>
    <submittedName>
        <fullName evidence="2">DUF3618 domain-containing protein</fullName>
    </submittedName>
</protein>
<gene>
    <name evidence="2" type="ORF">ACFO8L_24650</name>
</gene>
<comment type="caution">
    <text evidence="2">The sequence shown here is derived from an EMBL/GenBank/DDBJ whole genome shotgun (WGS) entry which is preliminary data.</text>
</comment>
<dbReference type="Pfam" id="PF12277">
    <property type="entry name" value="DUF3618"/>
    <property type="match status" value="1"/>
</dbReference>
<feature type="transmembrane region" description="Helical" evidence="1">
    <location>
        <begin position="94"/>
        <end position="113"/>
    </location>
</feature>
<keyword evidence="1" id="KW-1133">Transmembrane helix</keyword>
<name>A0ABV9EKH7_9ACTN</name>
<dbReference type="EMBL" id="JBHSFN010000015">
    <property type="protein sequence ID" value="MFC4589303.1"/>
    <property type="molecule type" value="Genomic_DNA"/>
</dbReference>